<keyword evidence="7" id="KW-0223">Dioxygenase</keyword>
<feature type="domain" description="Reductase C-terminal" evidence="6">
    <location>
        <begin position="320"/>
        <end position="393"/>
    </location>
</feature>
<evidence type="ECO:0000313" key="8">
    <source>
        <dbReference type="Proteomes" id="UP000199416"/>
    </source>
</evidence>
<dbReference type="Pfam" id="PF07992">
    <property type="entry name" value="Pyr_redox_2"/>
    <property type="match status" value="1"/>
</dbReference>
<dbReference type="InterPro" id="IPR023753">
    <property type="entry name" value="FAD/NAD-binding_dom"/>
</dbReference>
<evidence type="ECO:0000256" key="2">
    <source>
        <dbReference type="ARBA" id="ARBA00022630"/>
    </source>
</evidence>
<dbReference type="Pfam" id="PF14759">
    <property type="entry name" value="Reductase_C"/>
    <property type="match status" value="1"/>
</dbReference>
<evidence type="ECO:0000259" key="5">
    <source>
        <dbReference type="Pfam" id="PF07992"/>
    </source>
</evidence>
<keyword evidence="4" id="KW-0560">Oxidoreductase</keyword>
<keyword evidence="3" id="KW-0274">FAD</keyword>
<evidence type="ECO:0000256" key="3">
    <source>
        <dbReference type="ARBA" id="ARBA00022827"/>
    </source>
</evidence>
<feature type="domain" description="FAD/NAD(P)-binding" evidence="5">
    <location>
        <begin position="1"/>
        <end position="301"/>
    </location>
</feature>
<dbReference type="GO" id="GO:0051213">
    <property type="term" value="F:dioxygenase activity"/>
    <property type="evidence" value="ECO:0007669"/>
    <property type="project" value="UniProtKB-KW"/>
</dbReference>
<dbReference type="GO" id="GO:0005737">
    <property type="term" value="C:cytoplasm"/>
    <property type="evidence" value="ECO:0007669"/>
    <property type="project" value="TreeGrafter"/>
</dbReference>
<gene>
    <name evidence="7" type="ORF">SAMN05660690_2257</name>
</gene>
<evidence type="ECO:0000313" key="7">
    <source>
        <dbReference type="EMBL" id="SDC71788.1"/>
    </source>
</evidence>
<dbReference type="SUPFAM" id="SSF55424">
    <property type="entry name" value="FAD/NAD-linked reductases, dimerisation (C-terminal) domain"/>
    <property type="match status" value="1"/>
</dbReference>
<dbReference type="EMBL" id="FMZF01000003">
    <property type="protein sequence ID" value="SDC71788.1"/>
    <property type="molecule type" value="Genomic_DNA"/>
</dbReference>
<protein>
    <submittedName>
        <fullName evidence="7">3-phenylpropionate/trans-cinnamate dioxygenase ferredoxin reductase subunit</fullName>
    </submittedName>
</protein>
<evidence type="ECO:0000256" key="1">
    <source>
        <dbReference type="ARBA" id="ARBA00001974"/>
    </source>
</evidence>
<sequence length="395" mass="40713">MRIVVVGASLAGVRTVEALRRRGSDADVVLVGAEPGSADGVAADRPPLSKAFLADAAVEARPLTDRERLGALGVELVHGRAVDLDRDRRRVGLHGGESIAYDRLVVATGSTPRTVPGLEPRAGVWTLRTAADAAAIRAAAPEGARVVVVGGGFIGAEVAWTLHGLGRSVALVEPLPALMVRGLGPELGAALTRRHAAAGVDLHMGAGVAALEGGDRVTGVRLTDGALLPADLVVLGLGTVPETGWLASSGLDLRDGVVCDERLAAVGAEDVWAVGDVARWRHPRAGEDVRVEHWTNAVETAGVVAANLTGTPTVHDAVPYVWSDQLGARLQVFGRVRPGDELRVVVGDLEDGFVAISGSEGRLRAAVGFGALKALLPFRKLLLAGAGWDEALAAA</sequence>
<dbReference type="InterPro" id="IPR016156">
    <property type="entry name" value="FAD/NAD-linked_Rdtase_dimer_sf"/>
</dbReference>
<dbReference type="PRINTS" id="PR00368">
    <property type="entry name" value="FADPNR"/>
</dbReference>
<dbReference type="PANTHER" id="PTHR43557:SF2">
    <property type="entry name" value="RIESKE DOMAIN-CONTAINING PROTEIN-RELATED"/>
    <property type="match status" value="1"/>
</dbReference>
<dbReference type="AlphaFoldDB" id="A0A1G6NVN1"/>
<accession>A0A1G6NVN1</accession>
<dbReference type="InterPro" id="IPR050446">
    <property type="entry name" value="FAD-oxidoreductase/Apoptosis"/>
</dbReference>
<dbReference type="STRING" id="1190417.SAMN05660690_2257"/>
<dbReference type="RefSeq" id="WP_091365959.1">
    <property type="nucleotide sequence ID" value="NZ_FMZF01000003.1"/>
</dbReference>
<keyword evidence="2" id="KW-0285">Flavoprotein</keyword>
<keyword evidence="8" id="KW-1185">Reference proteome</keyword>
<dbReference type="SUPFAM" id="SSF51905">
    <property type="entry name" value="FAD/NAD(P)-binding domain"/>
    <property type="match status" value="2"/>
</dbReference>
<dbReference type="Proteomes" id="UP000199416">
    <property type="component" value="Unassembled WGS sequence"/>
</dbReference>
<dbReference type="PANTHER" id="PTHR43557">
    <property type="entry name" value="APOPTOSIS-INDUCING FACTOR 1"/>
    <property type="match status" value="1"/>
</dbReference>
<proteinExistence type="predicted"/>
<dbReference type="Gene3D" id="3.30.390.30">
    <property type="match status" value="1"/>
</dbReference>
<comment type="cofactor">
    <cofactor evidence="1">
        <name>FAD</name>
        <dbReference type="ChEBI" id="CHEBI:57692"/>
    </cofactor>
</comment>
<dbReference type="InterPro" id="IPR028202">
    <property type="entry name" value="Reductase_C"/>
</dbReference>
<name>A0A1G6NVN1_9ACTN</name>
<dbReference type="Gene3D" id="3.50.50.60">
    <property type="entry name" value="FAD/NAD(P)-binding domain"/>
    <property type="match status" value="2"/>
</dbReference>
<reference evidence="8" key="1">
    <citation type="submission" date="2016-10" db="EMBL/GenBank/DDBJ databases">
        <authorList>
            <person name="Varghese N."/>
            <person name="Submissions S."/>
        </authorList>
    </citation>
    <scope>NUCLEOTIDE SEQUENCE [LARGE SCALE GENOMIC DNA]</scope>
    <source>
        <strain evidence="8">DSM 45421</strain>
    </source>
</reference>
<dbReference type="GO" id="GO:0016651">
    <property type="term" value="F:oxidoreductase activity, acting on NAD(P)H"/>
    <property type="evidence" value="ECO:0007669"/>
    <property type="project" value="TreeGrafter"/>
</dbReference>
<dbReference type="PRINTS" id="PR00411">
    <property type="entry name" value="PNDRDTASEI"/>
</dbReference>
<dbReference type="InterPro" id="IPR036188">
    <property type="entry name" value="FAD/NAD-bd_sf"/>
</dbReference>
<evidence type="ECO:0000259" key="6">
    <source>
        <dbReference type="Pfam" id="PF14759"/>
    </source>
</evidence>
<evidence type="ECO:0000256" key="4">
    <source>
        <dbReference type="ARBA" id="ARBA00023002"/>
    </source>
</evidence>
<dbReference type="OrthoDB" id="3568330at2"/>
<organism evidence="7 8">
    <name type="scientific">Geodermatophilus telluris</name>
    <dbReference type="NCBI Taxonomy" id="1190417"/>
    <lineage>
        <taxon>Bacteria</taxon>
        <taxon>Bacillati</taxon>
        <taxon>Actinomycetota</taxon>
        <taxon>Actinomycetes</taxon>
        <taxon>Geodermatophilales</taxon>
        <taxon>Geodermatophilaceae</taxon>
        <taxon>Geodermatophilus</taxon>
    </lineage>
</organism>